<organism evidence="1 2">
    <name type="scientific">Arenimonas composti TR7-09 = DSM 18010</name>
    <dbReference type="NCBI Taxonomy" id="1121013"/>
    <lineage>
        <taxon>Bacteria</taxon>
        <taxon>Pseudomonadati</taxon>
        <taxon>Pseudomonadota</taxon>
        <taxon>Gammaproteobacteria</taxon>
        <taxon>Lysobacterales</taxon>
        <taxon>Lysobacteraceae</taxon>
        <taxon>Arenimonas</taxon>
    </lineage>
</organism>
<accession>A0A091BBN4</accession>
<dbReference type="Proteomes" id="UP000029391">
    <property type="component" value="Unassembled WGS sequence"/>
</dbReference>
<dbReference type="EMBL" id="AWXU01000040">
    <property type="protein sequence ID" value="KFN49161.1"/>
    <property type="molecule type" value="Genomic_DNA"/>
</dbReference>
<name>A0A091BBN4_9GAMM</name>
<protein>
    <submittedName>
        <fullName evidence="1">Uncharacterized protein</fullName>
    </submittedName>
</protein>
<dbReference type="AlphaFoldDB" id="A0A091BBN4"/>
<evidence type="ECO:0000313" key="1">
    <source>
        <dbReference type="EMBL" id="KFN49161.1"/>
    </source>
</evidence>
<gene>
    <name evidence="1" type="ORF">P873_11950</name>
</gene>
<proteinExistence type="predicted"/>
<keyword evidence="2" id="KW-1185">Reference proteome</keyword>
<reference evidence="1 2" key="1">
    <citation type="submission" date="2013-09" db="EMBL/GenBank/DDBJ databases">
        <title>Genome sequencing of Arenimonas composti.</title>
        <authorList>
            <person name="Chen F."/>
            <person name="Wang G."/>
        </authorList>
    </citation>
    <scope>NUCLEOTIDE SEQUENCE [LARGE SCALE GENOMIC DNA]</scope>
    <source>
        <strain evidence="1 2">TR7-09</strain>
    </source>
</reference>
<comment type="caution">
    <text evidence="1">The sequence shown here is derived from an EMBL/GenBank/DDBJ whole genome shotgun (WGS) entry which is preliminary data.</text>
</comment>
<sequence length="65" mass="7186">MLEVERVDGAVRTSSLLQLPAPPVDAIRRDGRVLLHLERNGWVDFGDPEAPRWLGCELPAHAGET</sequence>
<evidence type="ECO:0000313" key="2">
    <source>
        <dbReference type="Proteomes" id="UP000029391"/>
    </source>
</evidence>